<organism evidence="2 3">
    <name type="scientific">Halogranum gelatinilyticum</name>
    <dbReference type="NCBI Taxonomy" id="660521"/>
    <lineage>
        <taxon>Archaea</taxon>
        <taxon>Methanobacteriati</taxon>
        <taxon>Methanobacteriota</taxon>
        <taxon>Stenosarchaea group</taxon>
        <taxon>Halobacteria</taxon>
        <taxon>Halobacteriales</taxon>
        <taxon>Haloferacaceae</taxon>
    </lineage>
</organism>
<evidence type="ECO:0000256" key="1">
    <source>
        <dbReference type="SAM" id="MobiDB-lite"/>
    </source>
</evidence>
<dbReference type="Proteomes" id="UP000199451">
    <property type="component" value="Unassembled WGS sequence"/>
</dbReference>
<proteinExistence type="predicted"/>
<reference evidence="3" key="1">
    <citation type="submission" date="2016-10" db="EMBL/GenBank/DDBJ databases">
        <authorList>
            <person name="Varghese N."/>
            <person name="Submissions S."/>
        </authorList>
    </citation>
    <scope>NUCLEOTIDE SEQUENCE [LARGE SCALE GENOMIC DNA]</scope>
    <source>
        <strain evidence="3">CGMCC 1.10119</strain>
    </source>
</reference>
<evidence type="ECO:0008006" key="4">
    <source>
        <dbReference type="Google" id="ProtNLM"/>
    </source>
</evidence>
<name>A0A1G9YCX9_9EURY</name>
<evidence type="ECO:0000313" key="2">
    <source>
        <dbReference type="EMBL" id="SDN06817.1"/>
    </source>
</evidence>
<dbReference type="AlphaFoldDB" id="A0A1G9YCX9"/>
<dbReference type="OrthoDB" id="295434at2157"/>
<feature type="compositionally biased region" description="Basic and acidic residues" evidence="1">
    <location>
        <begin position="438"/>
        <end position="451"/>
    </location>
</feature>
<protein>
    <recommendedName>
        <fullName evidence="4">Restriction endonuclease</fullName>
    </recommendedName>
</protein>
<keyword evidence="3" id="KW-1185">Reference proteome</keyword>
<feature type="region of interest" description="Disordered" evidence="1">
    <location>
        <begin position="438"/>
        <end position="462"/>
    </location>
</feature>
<gene>
    <name evidence="2" type="ORF">SAMN04487949_3247</name>
</gene>
<dbReference type="STRING" id="660521.SAMN04487949_3247"/>
<dbReference type="RefSeq" id="WP_089699120.1">
    <property type="nucleotide sequence ID" value="NZ_FNHL01000005.1"/>
</dbReference>
<accession>A0A1G9YCX9</accession>
<dbReference type="EMBL" id="FNHL01000005">
    <property type="protein sequence ID" value="SDN06817.1"/>
    <property type="molecule type" value="Genomic_DNA"/>
</dbReference>
<evidence type="ECO:0000313" key="3">
    <source>
        <dbReference type="Proteomes" id="UP000199451"/>
    </source>
</evidence>
<sequence>MALTNLLGEREALAKNSEIYGDKVQEYMEAMGYYITETSPTHGGLVDQKYELPEIRGDREVWVELKWTDQRRHGKKFLEEMGKYFLHYMDRPPEKRFDVAIFGRNLENFNEWRKIFDVTKQTDEAIQEFYDRVCENDKLSDDHRRKIKSYPMDDFEEFLSDTHVYQADYDSLLMKIEEFEKDDRFKPDFFQREAEPITGRTELTTNLVEITEYPETLYIGDQVEGATQEVAFKLRPFTVPTWFKSNKVYSLLPPEDMPKAVKQFINPDTVEETGFRSWVEADQRNADIGKRLIRAVVLSKGEDRGCIAINYRSDYHLYFPHEDPDEEVRKEEGRQVTRYFGDGDSPFFRHHSLRIGILEYSGQYFLTLKPAILFTTNGKENRITGEQAKPLHDRFSPSRHGNNRKTRSRINHWWKILDYGDTKQDDLDIGTEPVMLEVNKRPPRDTDERDGSMQNKWLGEFQ</sequence>